<evidence type="ECO:0000256" key="3">
    <source>
        <dbReference type="ARBA" id="ARBA00022759"/>
    </source>
</evidence>
<keyword evidence="4" id="KW-0378">Hydrolase</keyword>
<feature type="domain" description="Endoribonuclease YicC-like N-terminal" evidence="7">
    <location>
        <begin position="38"/>
        <end position="196"/>
    </location>
</feature>
<evidence type="ECO:0000256" key="5">
    <source>
        <dbReference type="ARBA" id="ARBA00035648"/>
    </source>
</evidence>
<dbReference type="NCBIfam" id="TIGR00255">
    <property type="entry name" value="YicC/YloC family endoribonuclease"/>
    <property type="match status" value="1"/>
</dbReference>
<proteinExistence type="inferred from homology"/>
<comment type="caution">
    <text evidence="9">The sequence shown here is derived from an EMBL/GenBank/DDBJ whole genome shotgun (WGS) entry which is preliminary data.</text>
</comment>
<organism evidence="9">
    <name type="scientific">mine drainage metagenome</name>
    <dbReference type="NCBI Taxonomy" id="410659"/>
    <lineage>
        <taxon>unclassified sequences</taxon>
        <taxon>metagenomes</taxon>
        <taxon>ecological metagenomes</taxon>
    </lineage>
</organism>
<name>E6QIU1_9ZZZZ</name>
<dbReference type="Pfam" id="PF08340">
    <property type="entry name" value="YicC-like_C"/>
    <property type="match status" value="1"/>
</dbReference>
<accession>E6QIU1</accession>
<gene>
    <name evidence="9" type="ORF">CARN6_0476</name>
</gene>
<evidence type="ECO:0008006" key="10">
    <source>
        <dbReference type="Google" id="ProtNLM"/>
    </source>
</evidence>
<dbReference type="InterPro" id="IPR013551">
    <property type="entry name" value="YicC-like_C"/>
</dbReference>
<evidence type="ECO:0000256" key="2">
    <source>
        <dbReference type="ARBA" id="ARBA00022722"/>
    </source>
</evidence>
<evidence type="ECO:0000256" key="6">
    <source>
        <dbReference type="SAM" id="MobiDB-lite"/>
    </source>
</evidence>
<feature type="domain" description="Endoribonuclease YicC-like C-terminal" evidence="8">
    <location>
        <begin position="214"/>
        <end position="336"/>
    </location>
</feature>
<evidence type="ECO:0000313" key="9">
    <source>
        <dbReference type="EMBL" id="CBI07157.1"/>
    </source>
</evidence>
<reference evidence="9" key="1">
    <citation type="submission" date="2009-10" db="EMBL/GenBank/DDBJ databases">
        <title>Diversity of trophic interactions inside an arsenic-rich microbial ecosystem.</title>
        <authorList>
            <person name="Bertin P.N."/>
            <person name="Heinrich-Salmeron A."/>
            <person name="Pelletier E."/>
            <person name="Goulhen-Chollet F."/>
            <person name="Arsene-Ploetze F."/>
            <person name="Gallien S."/>
            <person name="Calteau A."/>
            <person name="Vallenet D."/>
            <person name="Casiot C."/>
            <person name="Chane-Woon-Ming B."/>
            <person name="Giloteaux L."/>
            <person name="Barakat M."/>
            <person name="Bonnefoy V."/>
            <person name="Bruneel O."/>
            <person name="Chandler M."/>
            <person name="Cleiss J."/>
            <person name="Duran R."/>
            <person name="Elbaz-Poulichet F."/>
            <person name="Fonknechten N."/>
            <person name="Lauga B."/>
            <person name="Mornico D."/>
            <person name="Ortet P."/>
            <person name="Schaeffer C."/>
            <person name="Siguier P."/>
            <person name="Alexander Thil Smith A."/>
            <person name="Van Dorsselaer A."/>
            <person name="Weissenbach J."/>
            <person name="Medigue C."/>
            <person name="Le Paslier D."/>
        </authorList>
    </citation>
    <scope>NUCLEOTIDE SEQUENCE</scope>
</reference>
<dbReference type="GO" id="GO:0016787">
    <property type="term" value="F:hydrolase activity"/>
    <property type="evidence" value="ECO:0007669"/>
    <property type="project" value="UniProtKB-KW"/>
</dbReference>
<comment type="similarity">
    <text evidence="5">Belongs to the YicC/YloC family.</text>
</comment>
<evidence type="ECO:0000256" key="4">
    <source>
        <dbReference type="ARBA" id="ARBA00022801"/>
    </source>
</evidence>
<dbReference type="PANTHER" id="PTHR30636:SF3">
    <property type="entry name" value="UPF0701 PROTEIN YICC"/>
    <property type="match status" value="1"/>
</dbReference>
<comment type="cofactor">
    <cofactor evidence="1">
        <name>a divalent metal cation</name>
        <dbReference type="ChEBI" id="CHEBI:60240"/>
    </cofactor>
</comment>
<dbReference type="GO" id="GO:0004521">
    <property type="term" value="F:RNA endonuclease activity"/>
    <property type="evidence" value="ECO:0007669"/>
    <property type="project" value="InterPro"/>
</dbReference>
<sequence>MSSLFSEQSISASVDPSPRSAPVKNSAGVTDTSHDAVASMTGYARSSVFAQLPHAGQIQFTLILKSVNHRFLDLQFRLPTGQDALEMELRRELKANLRRGHIELTLMIESATQQRGIVNHDLIASYVEAFRNTAREYELGGQPDLNTILRMPGVLQSERQWSAEDSEALSRSVLQEAGKLILSLQSMRQREGSALAAILTAALDRLDAAVASVAELRPEVDARHLLRLTQKLETLPGVEGNRQRILEEVAMLVERSDVAEEIERLHTHIDHFREMLSTGGEIGKKLDFLLQEMNREANTLLSKTASVAGAGTRITELGLAMKAEIEKLREQIQNLE</sequence>
<evidence type="ECO:0000259" key="7">
    <source>
        <dbReference type="Pfam" id="PF03755"/>
    </source>
</evidence>
<dbReference type="EMBL" id="CABQ01000071">
    <property type="protein sequence ID" value="CBI07157.1"/>
    <property type="molecule type" value="Genomic_DNA"/>
</dbReference>
<dbReference type="InterPro" id="IPR005229">
    <property type="entry name" value="YicC/YloC-like"/>
</dbReference>
<dbReference type="Pfam" id="PF03755">
    <property type="entry name" value="YicC-like_N"/>
    <property type="match status" value="1"/>
</dbReference>
<evidence type="ECO:0000256" key="1">
    <source>
        <dbReference type="ARBA" id="ARBA00001968"/>
    </source>
</evidence>
<evidence type="ECO:0000259" key="8">
    <source>
        <dbReference type="Pfam" id="PF08340"/>
    </source>
</evidence>
<dbReference type="PANTHER" id="PTHR30636">
    <property type="entry name" value="UPF0701 PROTEIN YICC"/>
    <property type="match status" value="1"/>
</dbReference>
<feature type="compositionally biased region" description="Polar residues" evidence="6">
    <location>
        <begin position="1"/>
        <end position="14"/>
    </location>
</feature>
<keyword evidence="2" id="KW-0540">Nuclease</keyword>
<keyword evidence="3" id="KW-0255">Endonuclease</keyword>
<dbReference type="InterPro" id="IPR013527">
    <property type="entry name" value="YicC-like_N"/>
</dbReference>
<feature type="region of interest" description="Disordered" evidence="6">
    <location>
        <begin position="1"/>
        <end position="30"/>
    </location>
</feature>
<protein>
    <recommendedName>
        <fullName evidence="10">YicC family protein</fullName>
    </recommendedName>
</protein>
<dbReference type="AlphaFoldDB" id="E6QIU1"/>